<dbReference type="RefSeq" id="WP_093322091.1">
    <property type="nucleotide sequence ID" value="NZ_FOHV01000036.1"/>
</dbReference>
<dbReference type="OrthoDB" id="9809047at2"/>
<dbReference type="PROSITE" id="PS51350">
    <property type="entry name" value="PTS_HPR_DOM"/>
    <property type="match status" value="1"/>
</dbReference>
<proteinExistence type="predicted"/>
<dbReference type="EMBL" id="FOHV01000036">
    <property type="protein sequence ID" value="SET53615.1"/>
    <property type="molecule type" value="Genomic_DNA"/>
</dbReference>
<dbReference type="Proteomes" id="UP000242642">
    <property type="component" value="Unassembled WGS sequence"/>
</dbReference>
<dbReference type="InterPro" id="IPR000032">
    <property type="entry name" value="HPr-like"/>
</dbReference>
<dbReference type="Pfam" id="PF00381">
    <property type="entry name" value="PTS-HPr"/>
    <property type="match status" value="1"/>
</dbReference>
<evidence type="ECO:0000313" key="3">
    <source>
        <dbReference type="Proteomes" id="UP000242642"/>
    </source>
</evidence>
<keyword evidence="3" id="KW-1185">Reference proteome</keyword>
<accession>A0A1I0F6M6</accession>
<evidence type="ECO:0000259" key="1">
    <source>
        <dbReference type="PROSITE" id="PS51350"/>
    </source>
</evidence>
<dbReference type="SUPFAM" id="SSF55594">
    <property type="entry name" value="HPr-like"/>
    <property type="match status" value="1"/>
</dbReference>
<sequence>MLALTVTITDPLGIHALVISQLIGLIDALNCDIAIKKQSNQPLKEYPNPSESFYTDSINQTNLRDFFLVLKLNICYLDTVVFEFSGPDEDEAKELISNYFMQ</sequence>
<keyword evidence="2" id="KW-0808">Transferase</keyword>
<dbReference type="InterPro" id="IPR035895">
    <property type="entry name" value="HPr-like_sf"/>
</dbReference>
<dbReference type="GO" id="GO:0016740">
    <property type="term" value="F:transferase activity"/>
    <property type="evidence" value="ECO:0007669"/>
    <property type="project" value="UniProtKB-KW"/>
</dbReference>
<evidence type="ECO:0000313" key="2">
    <source>
        <dbReference type="EMBL" id="SET53615.1"/>
    </source>
</evidence>
<gene>
    <name evidence="2" type="ORF">SAMN02583745_02663</name>
</gene>
<dbReference type="AlphaFoldDB" id="A0A1I0F6M6"/>
<reference evidence="3" key="1">
    <citation type="submission" date="2016-10" db="EMBL/GenBank/DDBJ databases">
        <authorList>
            <person name="Varghese N."/>
            <person name="Submissions S."/>
        </authorList>
    </citation>
    <scope>NUCLEOTIDE SEQUENCE [LARGE SCALE GENOMIC DNA]</scope>
    <source>
        <strain evidence="3">DSM 18579</strain>
    </source>
</reference>
<feature type="domain" description="HPr" evidence="1">
    <location>
        <begin position="1"/>
        <end position="102"/>
    </location>
</feature>
<name>A0A1I0F6M6_9GAMM</name>
<protein>
    <submittedName>
        <fullName evidence="2">Phosphotransferase system, HPr</fullName>
    </submittedName>
</protein>
<organism evidence="2 3">
    <name type="scientific">Thorsellia anophelis DSM 18579</name>
    <dbReference type="NCBI Taxonomy" id="1123402"/>
    <lineage>
        <taxon>Bacteria</taxon>
        <taxon>Pseudomonadati</taxon>
        <taxon>Pseudomonadota</taxon>
        <taxon>Gammaproteobacteria</taxon>
        <taxon>Enterobacterales</taxon>
        <taxon>Thorselliaceae</taxon>
        <taxon>Thorsellia</taxon>
    </lineage>
</organism>
<dbReference type="Gene3D" id="3.30.1340.10">
    <property type="entry name" value="HPr-like"/>
    <property type="match status" value="1"/>
</dbReference>
<dbReference type="STRING" id="1123402.SAMN02583745_02663"/>